<name>A0AB33VKP2_RALSU</name>
<comment type="caution">
    <text evidence="1">The sequence shown here is derived from an EMBL/GenBank/DDBJ whole genome shotgun (WGS) entry which is preliminary data.</text>
</comment>
<dbReference type="AlphaFoldDB" id="A0AB33VKP2"/>
<protein>
    <submittedName>
        <fullName evidence="1">Uncharacterized protein</fullName>
    </submittedName>
</protein>
<accession>A0AB33VKP2</accession>
<dbReference type="Proteomes" id="UP000005933">
    <property type="component" value="Unassembled WGS sequence"/>
</dbReference>
<evidence type="ECO:0000313" key="2">
    <source>
        <dbReference type="Proteomes" id="UP000005933"/>
    </source>
</evidence>
<organism evidence="1 2">
    <name type="scientific">Ralstonia solanacearum (strain UW551)</name>
    <dbReference type="NCBI Taxonomy" id="342110"/>
    <lineage>
        <taxon>Bacteria</taxon>
        <taxon>Pseudomonadati</taxon>
        <taxon>Pseudomonadota</taxon>
        <taxon>Betaproteobacteria</taxon>
        <taxon>Burkholderiales</taxon>
        <taxon>Burkholderiaceae</taxon>
        <taxon>Ralstonia</taxon>
        <taxon>Ralstonia solanacearum species complex</taxon>
    </lineage>
</organism>
<evidence type="ECO:0000313" key="1">
    <source>
        <dbReference type="EMBL" id="EAP74585.1"/>
    </source>
</evidence>
<reference evidence="1 2" key="1">
    <citation type="journal article" date="2006" name="Mol. Plant Microbe Interact.">
        <title>Identification of open reading frames unique to a select agent: Ralstonia solanacearum race 3 biovar 2.</title>
        <authorList>
            <person name="Gabriel D.W."/>
            <person name="Allen C."/>
            <person name="Schell M."/>
            <person name="Denny T.P."/>
            <person name="Greenberg J.T."/>
            <person name="Duan Y.P."/>
            <person name="Flores-Cruz Z."/>
            <person name="Huang Q."/>
            <person name="Clifford J.M."/>
            <person name="Presting G."/>
            <person name="Gonzalez E.T."/>
            <person name="Reddy J."/>
            <person name="Elphinstone J."/>
            <person name="Swanson J."/>
            <person name="Yao J."/>
            <person name="Mulholland V."/>
            <person name="Liu L."/>
            <person name="Farmerie W."/>
            <person name="Patnaikuni M."/>
            <person name="Balogh B."/>
            <person name="Norman D."/>
            <person name="Alvarez A."/>
            <person name="Castillo J.A."/>
            <person name="Jones J."/>
            <person name="Saddler G."/>
            <person name="Walunas T."/>
            <person name="Zhukov A."/>
            <person name="Mikhailova N."/>
        </authorList>
    </citation>
    <scope>NUCLEOTIDE SEQUENCE [LARGE SCALE GENOMIC DNA]</scope>
    <source>
        <strain evidence="1 2">UW551</strain>
    </source>
</reference>
<dbReference type="EMBL" id="AAKL01000002">
    <property type="protein sequence ID" value="EAP74585.1"/>
    <property type="molecule type" value="Genomic_DNA"/>
</dbReference>
<gene>
    <name evidence="1" type="ORF">RRSL_04437</name>
</gene>
<proteinExistence type="predicted"/>
<sequence length="128" mass="13772">MWKPDIYRRTAAFAAFFSSVSPLRVLFMAGRAGPASAGPVACRPVFHPRRLARHPSCGNERRAFPLQEASMLNAPARPEQPAFPQILAIVRTALRDAVAAPTDRASLDVAGAALLAVAAIVQARRHYG</sequence>